<dbReference type="Gene3D" id="1.10.510.10">
    <property type="entry name" value="Transferase(Phosphotransferase) domain 1"/>
    <property type="match status" value="1"/>
</dbReference>
<proteinExistence type="predicted"/>
<evidence type="ECO:0000313" key="10">
    <source>
        <dbReference type="EMBL" id="MEU8132591.1"/>
    </source>
</evidence>
<protein>
    <recommendedName>
        <fullName evidence="1">non-specific serine/threonine protein kinase</fullName>
        <ecNumber evidence="1">2.7.11.1</ecNumber>
    </recommendedName>
</protein>
<dbReference type="PROSITE" id="PS50011">
    <property type="entry name" value="PROTEIN_KINASE_DOM"/>
    <property type="match status" value="1"/>
</dbReference>
<name>A0ABV3DA87_9ACTN</name>
<feature type="compositionally biased region" description="Low complexity" evidence="8">
    <location>
        <begin position="369"/>
        <end position="415"/>
    </location>
</feature>
<keyword evidence="6 7" id="KW-0067">ATP-binding</keyword>
<evidence type="ECO:0000256" key="2">
    <source>
        <dbReference type="ARBA" id="ARBA00022527"/>
    </source>
</evidence>
<evidence type="ECO:0000256" key="6">
    <source>
        <dbReference type="ARBA" id="ARBA00022840"/>
    </source>
</evidence>
<feature type="domain" description="Protein kinase" evidence="9">
    <location>
        <begin position="12"/>
        <end position="278"/>
    </location>
</feature>
<dbReference type="Gene3D" id="3.30.200.20">
    <property type="entry name" value="Phosphorylase Kinase, domain 1"/>
    <property type="match status" value="1"/>
</dbReference>
<dbReference type="RefSeq" id="WP_358348662.1">
    <property type="nucleotide sequence ID" value="NZ_JBEZFP010000006.1"/>
</dbReference>
<evidence type="ECO:0000256" key="8">
    <source>
        <dbReference type="SAM" id="MobiDB-lite"/>
    </source>
</evidence>
<gene>
    <name evidence="10" type="ORF">AB0C36_03695</name>
</gene>
<evidence type="ECO:0000256" key="1">
    <source>
        <dbReference type="ARBA" id="ARBA00012513"/>
    </source>
</evidence>
<dbReference type="GO" id="GO:0016301">
    <property type="term" value="F:kinase activity"/>
    <property type="evidence" value="ECO:0007669"/>
    <property type="project" value="UniProtKB-KW"/>
</dbReference>
<feature type="compositionally biased region" description="Gly residues" evidence="8">
    <location>
        <begin position="416"/>
        <end position="431"/>
    </location>
</feature>
<dbReference type="PANTHER" id="PTHR43289:SF6">
    <property type="entry name" value="SERINE_THREONINE-PROTEIN KINASE NEKL-3"/>
    <property type="match status" value="1"/>
</dbReference>
<dbReference type="InterPro" id="IPR008271">
    <property type="entry name" value="Ser/Thr_kinase_AS"/>
</dbReference>
<feature type="region of interest" description="Disordered" evidence="8">
    <location>
        <begin position="369"/>
        <end position="461"/>
    </location>
</feature>
<keyword evidence="5 10" id="KW-0418">Kinase</keyword>
<feature type="binding site" evidence="7">
    <location>
        <position position="41"/>
    </location>
    <ligand>
        <name>ATP</name>
        <dbReference type="ChEBI" id="CHEBI:30616"/>
    </ligand>
</feature>
<dbReference type="InterPro" id="IPR017441">
    <property type="entry name" value="Protein_kinase_ATP_BS"/>
</dbReference>
<dbReference type="EC" id="2.7.11.1" evidence="1"/>
<evidence type="ECO:0000256" key="4">
    <source>
        <dbReference type="ARBA" id="ARBA00022741"/>
    </source>
</evidence>
<evidence type="ECO:0000313" key="11">
    <source>
        <dbReference type="Proteomes" id="UP001551482"/>
    </source>
</evidence>
<organism evidence="10 11">
    <name type="scientific">Streptodolium elevatio</name>
    <dbReference type="NCBI Taxonomy" id="3157996"/>
    <lineage>
        <taxon>Bacteria</taxon>
        <taxon>Bacillati</taxon>
        <taxon>Actinomycetota</taxon>
        <taxon>Actinomycetes</taxon>
        <taxon>Kitasatosporales</taxon>
        <taxon>Streptomycetaceae</taxon>
        <taxon>Streptodolium</taxon>
    </lineage>
</organism>
<dbReference type="SMART" id="SM00220">
    <property type="entry name" value="S_TKc"/>
    <property type="match status" value="1"/>
</dbReference>
<accession>A0ABV3DA87</accession>
<dbReference type="Pfam" id="PF00069">
    <property type="entry name" value="Pkinase"/>
    <property type="match status" value="1"/>
</dbReference>
<keyword evidence="3" id="KW-0808">Transferase</keyword>
<dbReference type="EMBL" id="JBEZFP010000006">
    <property type="protein sequence ID" value="MEU8132591.1"/>
    <property type="molecule type" value="Genomic_DNA"/>
</dbReference>
<dbReference type="InterPro" id="IPR011990">
    <property type="entry name" value="TPR-like_helical_dom_sf"/>
</dbReference>
<dbReference type="PROSITE" id="PS00107">
    <property type="entry name" value="PROTEIN_KINASE_ATP"/>
    <property type="match status" value="1"/>
</dbReference>
<dbReference type="CDD" id="cd14014">
    <property type="entry name" value="STKc_PknB_like"/>
    <property type="match status" value="1"/>
</dbReference>
<dbReference type="PROSITE" id="PS00108">
    <property type="entry name" value="PROTEIN_KINASE_ST"/>
    <property type="match status" value="1"/>
</dbReference>
<keyword evidence="2" id="KW-0723">Serine/threonine-protein kinase</keyword>
<dbReference type="Proteomes" id="UP001551482">
    <property type="component" value="Unassembled WGS sequence"/>
</dbReference>
<keyword evidence="11" id="KW-1185">Reference proteome</keyword>
<dbReference type="InterPro" id="IPR011009">
    <property type="entry name" value="Kinase-like_dom_sf"/>
</dbReference>
<dbReference type="InterPro" id="IPR000719">
    <property type="entry name" value="Prot_kinase_dom"/>
</dbReference>
<evidence type="ECO:0000256" key="7">
    <source>
        <dbReference type="PROSITE-ProRule" id="PRU10141"/>
    </source>
</evidence>
<evidence type="ECO:0000256" key="3">
    <source>
        <dbReference type="ARBA" id="ARBA00022679"/>
    </source>
</evidence>
<dbReference type="SUPFAM" id="SSF56112">
    <property type="entry name" value="Protein kinase-like (PK-like)"/>
    <property type="match status" value="1"/>
</dbReference>
<reference evidence="10 11" key="1">
    <citation type="submission" date="2024-06" db="EMBL/GenBank/DDBJ databases">
        <title>The Natural Products Discovery Center: Release of the First 8490 Sequenced Strains for Exploring Actinobacteria Biosynthetic Diversity.</title>
        <authorList>
            <person name="Kalkreuter E."/>
            <person name="Kautsar S.A."/>
            <person name="Yang D."/>
            <person name="Bader C.D."/>
            <person name="Teijaro C.N."/>
            <person name="Fluegel L."/>
            <person name="Davis C.M."/>
            <person name="Simpson J.R."/>
            <person name="Lauterbach L."/>
            <person name="Steele A.D."/>
            <person name="Gui C."/>
            <person name="Meng S."/>
            <person name="Li G."/>
            <person name="Viehrig K."/>
            <person name="Ye F."/>
            <person name="Su P."/>
            <person name="Kiefer A.F."/>
            <person name="Nichols A."/>
            <person name="Cepeda A.J."/>
            <person name="Yan W."/>
            <person name="Fan B."/>
            <person name="Jiang Y."/>
            <person name="Adhikari A."/>
            <person name="Zheng C.-J."/>
            <person name="Schuster L."/>
            <person name="Cowan T.M."/>
            <person name="Smanski M.J."/>
            <person name="Chevrette M.G."/>
            <person name="De Carvalho L.P.S."/>
            <person name="Shen B."/>
        </authorList>
    </citation>
    <scope>NUCLEOTIDE SEQUENCE [LARGE SCALE GENOMIC DNA]</scope>
    <source>
        <strain evidence="10 11">NPDC048946</strain>
    </source>
</reference>
<sequence>MTAPGRIIADRYELSVAVGRGGMGQVWKAYDRTLQRRVAVKLLRSDLVGGSTDRATLERRFLRECRVTAGIDHPGLVTVYDAGMDEGDLYLVMQLLDGMDLADLIAEQDPVPWEWAVAVAAQICSVLAAIHAAPVVHRDLKPRNVMVRRDGTVKVLDLGVAAVLDPDSTKLTSTGALPGSPAYMAPEQALTGLAEPRSDLYALGCLMYEMLAGRAPFTAPTALAVLQRHLTDRPEPIGTHRPDVPSGLDRLVADLLEKQPEDRPATAQDVYRRLVPLLPPAARDADAALAPNSAMDPTRPLRHPAAPQPFPLSVPAQGGPPHGDRYAAVDRTEAGGLAAVMTGPAGPAGIIAGVAAAAGHAGTHAPAVGGAGSAGSAPAASAGSGPGSAPASGSGSSPRGWSVSAGPSAANARAGSGSGSGNGGGGIGAGAGRRADIPAPAGGSPLDASGTDWSAVPSAGPDPGGLDVAAALDAAARLLGESQLAQAVDVLGAALPAAVARHGEHDPVVLELRQALADTLLADRQFRRALPELRYLARTFAATAGPLDPEAMEYARQVASCLEELGETHQALQEYRALHAAFQRIPADRADLHFGFELRERIALLLAAVGDPYQAESLLGPLLAEEQRALGLHHPQVVALGQQLLRIQGMRAAWRP</sequence>
<dbReference type="Gene3D" id="1.25.40.10">
    <property type="entry name" value="Tetratricopeptide repeat domain"/>
    <property type="match status" value="1"/>
</dbReference>
<evidence type="ECO:0000259" key="9">
    <source>
        <dbReference type="PROSITE" id="PS50011"/>
    </source>
</evidence>
<dbReference type="PANTHER" id="PTHR43289">
    <property type="entry name" value="MITOGEN-ACTIVATED PROTEIN KINASE KINASE KINASE 20-RELATED"/>
    <property type="match status" value="1"/>
</dbReference>
<keyword evidence="4 7" id="KW-0547">Nucleotide-binding</keyword>
<feature type="region of interest" description="Disordered" evidence="8">
    <location>
        <begin position="291"/>
        <end position="327"/>
    </location>
</feature>
<comment type="caution">
    <text evidence="10">The sequence shown here is derived from an EMBL/GenBank/DDBJ whole genome shotgun (WGS) entry which is preliminary data.</text>
</comment>
<evidence type="ECO:0000256" key="5">
    <source>
        <dbReference type="ARBA" id="ARBA00022777"/>
    </source>
</evidence>